<keyword evidence="3" id="KW-1185">Reference proteome</keyword>
<evidence type="ECO:0000313" key="2">
    <source>
        <dbReference type="EMBL" id="VGO16862.1"/>
    </source>
</evidence>
<accession>A0A6C2U9T2</accession>
<sequence length="103" mass="11636">MHEGKIRYKSARTPKGSLRQMQWKKEASHLAGLRSQVTSICTIVNLDVTFQPQPTAPILWSSPFYGAAKMTNNSFQPLPTCHFPRFKLLASSGTTQERNENEN</sequence>
<feature type="region of interest" description="Disordered" evidence="1">
    <location>
        <begin position="1"/>
        <end position="20"/>
    </location>
</feature>
<dbReference type="Proteomes" id="UP000366872">
    <property type="component" value="Unassembled WGS sequence"/>
</dbReference>
<name>A0A6C2U9T2_PONDE</name>
<dbReference type="AlphaFoldDB" id="A0A6C2U9T2"/>
<proteinExistence type="predicted"/>
<gene>
    <name evidence="2" type="ORF">PDESU_05454</name>
</gene>
<evidence type="ECO:0000256" key="1">
    <source>
        <dbReference type="SAM" id="MobiDB-lite"/>
    </source>
</evidence>
<protein>
    <submittedName>
        <fullName evidence="2">Uncharacterized protein</fullName>
    </submittedName>
</protein>
<evidence type="ECO:0000313" key="3">
    <source>
        <dbReference type="Proteomes" id="UP000366872"/>
    </source>
</evidence>
<organism evidence="2 3">
    <name type="scientific">Pontiella desulfatans</name>
    <dbReference type="NCBI Taxonomy" id="2750659"/>
    <lineage>
        <taxon>Bacteria</taxon>
        <taxon>Pseudomonadati</taxon>
        <taxon>Kiritimatiellota</taxon>
        <taxon>Kiritimatiellia</taxon>
        <taxon>Kiritimatiellales</taxon>
        <taxon>Pontiellaceae</taxon>
        <taxon>Pontiella</taxon>
    </lineage>
</organism>
<dbReference type="EMBL" id="CAAHFG010000004">
    <property type="protein sequence ID" value="VGO16862.1"/>
    <property type="molecule type" value="Genomic_DNA"/>
</dbReference>
<reference evidence="2 3" key="1">
    <citation type="submission" date="2019-04" db="EMBL/GenBank/DDBJ databases">
        <authorList>
            <person name="Van Vliet M D."/>
        </authorList>
    </citation>
    <scope>NUCLEOTIDE SEQUENCE [LARGE SCALE GENOMIC DNA]</scope>
    <source>
        <strain evidence="2 3">F1</strain>
    </source>
</reference>